<evidence type="ECO:0000313" key="2">
    <source>
        <dbReference type="EMBL" id="GFS50233.1"/>
    </source>
</evidence>
<comment type="caution">
    <text evidence="2">The sequence shown here is derived from an EMBL/GenBank/DDBJ whole genome shotgun (WGS) entry which is preliminary data.</text>
</comment>
<dbReference type="AlphaFoldDB" id="A0A8X6ILM4"/>
<protein>
    <recommendedName>
        <fullName evidence="1">RED-like N-terminal domain-containing protein</fullName>
    </recommendedName>
</protein>
<keyword evidence="3" id="KW-1185">Reference proteome</keyword>
<accession>A0A8X6ILM4</accession>
<feature type="domain" description="RED-like N-terminal" evidence="1">
    <location>
        <begin position="64"/>
        <end position="100"/>
    </location>
</feature>
<name>A0A8X6ILM4_NEPPI</name>
<dbReference type="Proteomes" id="UP000887013">
    <property type="component" value="Unassembled WGS sequence"/>
</dbReference>
<evidence type="ECO:0000313" key="3">
    <source>
        <dbReference type="Proteomes" id="UP000887013"/>
    </source>
</evidence>
<organism evidence="2 3">
    <name type="scientific">Nephila pilipes</name>
    <name type="common">Giant wood spider</name>
    <name type="synonym">Nephila maculata</name>
    <dbReference type="NCBI Taxonomy" id="299642"/>
    <lineage>
        <taxon>Eukaryota</taxon>
        <taxon>Metazoa</taxon>
        <taxon>Ecdysozoa</taxon>
        <taxon>Arthropoda</taxon>
        <taxon>Chelicerata</taxon>
        <taxon>Arachnida</taxon>
        <taxon>Araneae</taxon>
        <taxon>Araneomorphae</taxon>
        <taxon>Entelegynae</taxon>
        <taxon>Araneoidea</taxon>
        <taxon>Nephilidae</taxon>
        <taxon>Nephila</taxon>
    </lineage>
</organism>
<reference evidence="2" key="1">
    <citation type="submission" date="2020-08" db="EMBL/GenBank/DDBJ databases">
        <title>Multicomponent nature underlies the extraordinary mechanical properties of spider dragline silk.</title>
        <authorList>
            <person name="Kono N."/>
            <person name="Nakamura H."/>
            <person name="Mori M."/>
            <person name="Yoshida Y."/>
            <person name="Ohtoshi R."/>
            <person name="Malay A.D."/>
            <person name="Moran D.A.P."/>
            <person name="Tomita M."/>
            <person name="Numata K."/>
            <person name="Arakawa K."/>
        </authorList>
    </citation>
    <scope>NUCLEOTIDE SEQUENCE</scope>
</reference>
<dbReference type="InterPro" id="IPR012916">
    <property type="entry name" value="RED_N"/>
</dbReference>
<proteinExistence type="predicted"/>
<sequence>MRSIEETKKNDLLLCIAACEALRKNLQVYGHESSSEEDLHVADVKEREDSFVSTEALMELLSTDSGAGYRTGAPDALDTVERRRQMIQKSKFLGDNINTHPWFRLGFLIESAQ</sequence>
<dbReference type="EMBL" id="BMAW01045469">
    <property type="protein sequence ID" value="GFS50233.1"/>
    <property type="molecule type" value="Genomic_DNA"/>
</dbReference>
<dbReference type="Pfam" id="PF07808">
    <property type="entry name" value="RED_N"/>
    <property type="match status" value="1"/>
</dbReference>
<evidence type="ECO:0000259" key="1">
    <source>
        <dbReference type="Pfam" id="PF07808"/>
    </source>
</evidence>
<gene>
    <name evidence="2" type="ORF">NPIL_314901</name>
</gene>